<dbReference type="RefSeq" id="WP_203109692.1">
    <property type="nucleotide sequence ID" value="NZ_JADOBG010000011.1"/>
</dbReference>
<keyword evidence="3" id="KW-1185">Reference proteome</keyword>
<proteinExistence type="predicted"/>
<gene>
    <name evidence="2" type="ORF">I5282_03290</name>
</gene>
<protein>
    <submittedName>
        <fullName evidence="2">Uncharacterized protein</fullName>
    </submittedName>
</protein>
<feature type="region of interest" description="Disordered" evidence="1">
    <location>
        <begin position="87"/>
        <end position="113"/>
    </location>
</feature>
<evidence type="ECO:0000313" key="3">
    <source>
        <dbReference type="Proteomes" id="UP000809910"/>
    </source>
</evidence>
<organism evidence="2 3">
    <name type="scientific">Legionella bononiensis</name>
    <dbReference type="NCBI Taxonomy" id="2793102"/>
    <lineage>
        <taxon>Bacteria</taxon>
        <taxon>Pseudomonadati</taxon>
        <taxon>Pseudomonadota</taxon>
        <taxon>Gammaproteobacteria</taxon>
        <taxon>Legionellales</taxon>
        <taxon>Legionellaceae</taxon>
        <taxon>Legionella</taxon>
    </lineage>
</organism>
<sequence>MQNNQCYKKKTPIHCVTKTYLSPSSVILNAAKDLQMQASCRFREIPHCVRDDVPGSVILNEVKDLQIQALCLFREVPHCVRDNISRFRHPERSEGPPNAGTMPVSGGPSLCSG</sequence>
<reference evidence="2 3" key="1">
    <citation type="submission" date="2020-12" db="EMBL/GenBank/DDBJ databases">
        <title>WGS of Legionella: environmental sample.</title>
        <authorList>
            <person name="Cristino S."/>
            <person name="Girolamini L."/>
            <person name="Salaris S."/>
            <person name="Pascale M.R."/>
            <person name="Mazzotta M."/>
            <person name="Orsini M."/>
            <person name="Grottola A."/>
        </authorList>
    </citation>
    <scope>NUCLEOTIDE SEQUENCE [LARGE SCALE GENOMIC DNA]</scope>
    <source>
        <strain evidence="2 3">30cs62</strain>
    </source>
</reference>
<name>A0ABS1W8B3_9GAMM</name>
<evidence type="ECO:0000313" key="2">
    <source>
        <dbReference type="EMBL" id="MBL7525597.1"/>
    </source>
</evidence>
<dbReference type="EMBL" id="JADWVN010000006">
    <property type="protein sequence ID" value="MBL7525597.1"/>
    <property type="molecule type" value="Genomic_DNA"/>
</dbReference>
<comment type="caution">
    <text evidence="2">The sequence shown here is derived from an EMBL/GenBank/DDBJ whole genome shotgun (WGS) entry which is preliminary data.</text>
</comment>
<evidence type="ECO:0000256" key="1">
    <source>
        <dbReference type="SAM" id="MobiDB-lite"/>
    </source>
</evidence>
<accession>A0ABS1W8B3</accession>
<dbReference type="Proteomes" id="UP000809910">
    <property type="component" value="Unassembled WGS sequence"/>
</dbReference>